<comment type="subcellular location">
    <subcellularLocation>
        <location evidence="2">Plastid</location>
        <location evidence="2">Chloroplast</location>
    </subcellularLocation>
</comment>
<reference evidence="11" key="1">
    <citation type="submission" date="2023-08" db="EMBL/GenBank/DDBJ databases">
        <authorList>
            <person name="Audoor S."/>
            <person name="Bilcke G."/>
        </authorList>
    </citation>
    <scope>NUCLEOTIDE SEQUENCE</scope>
</reference>
<proteinExistence type="inferred from homology"/>
<dbReference type="InterPro" id="IPR022796">
    <property type="entry name" value="Chloroa_b-bind"/>
</dbReference>
<comment type="subunit">
    <text evidence="8">The LHC complex of chromophytic algae is composed of fucoxanthin, chlorophyll A and C bound non-covalently by fucoxanthin chlorophyll proteins (FCPs). The ratio of the pigments in LHC; fucoxanthin: chlorophyll C: chlorophyll A; (0.6-1): (0.1-0.3): (1).</text>
</comment>
<evidence type="ECO:0000256" key="6">
    <source>
        <dbReference type="ARBA" id="ARBA00022640"/>
    </source>
</evidence>
<evidence type="ECO:0000256" key="7">
    <source>
        <dbReference type="ARBA" id="ARBA00023243"/>
    </source>
</evidence>
<dbReference type="EMBL" id="CAKOGP040000890">
    <property type="protein sequence ID" value="CAJ1940210.1"/>
    <property type="molecule type" value="Genomic_DNA"/>
</dbReference>
<dbReference type="Proteomes" id="UP001295423">
    <property type="component" value="Unassembled WGS sequence"/>
</dbReference>
<keyword evidence="12" id="KW-1185">Reference proteome</keyword>
<keyword evidence="4" id="KW-0150">Chloroplast</keyword>
<name>A0AAD2CR79_9STRA</name>
<dbReference type="AlphaFoldDB" id="A0AAD2CR79"/>
<evidence type="ECO:0000256" key="8">
    <source>
        <dbReference type="ARBA" id="ARBA00044011"/>
    </source>
</evidence>
<evidence type="ECO:0000256" key="9">
    <source>
        <dbReference type="PIRSR" id="PIRSR601344-1"/>
    </source>
</evidence>
<dbReference type="GO" id="GO:0009765">
    <property type="term" value="P:photosynthesis, light harvesting"/>
    <property type="evidence" value="ECO:0007669"/>
    <property type="project" value="InterPro"/>
</dbReference>
<gene>
    <name evidence="11" type="ORF">CYCCA115_LOCUS6928</name>
</gene>
<dbReference type="SUPFAM" id="SSF103511">
    <property type="entry name" value="Chlorophyll a-b binding protein"/>
    <property type="match status" value="1"/>
</dbReference>
<feature type="binding site" evidence="9">
    <location>
        <position position="197"/>
    </location>
    <ligand>
        <name>chlorophyll a</name>
        <dbReference type="ChEBI" id="CHEBI:58416"/>
        <label>1</label>
    </ligand>
</feature>
<dbReference type="Pfam" id="PF00504">
    <property type="entry name" value="Chloroa_b-bind"/>
    <property type="match status" value="1"/>
</dbReference>
<accession>A0AAD2CR79</accession>
<feature type="binding site" evidence="9">
    <location>
        <position position="132"/>
    </location>
    <ligand>
        <name>chlorophyll a</name>
        <dbReference type="ChEBI" id="CHEBI:58416"/>
        <label>1</label>
    </ligand>
</feature>
<evidence type="ECO:0000256" key="5">
    <source>
        <dbReference type="ARBA" id="ARBA00022531"/>
    </source>
</evidence>
<keyword evidence="10" id="KW-0732">Signal</keyword>
<keyword evidence="5" id="KW-0602">Photosynthesis</keyword>
<dbReference type="GO" id="GO:0030076">
    <property type="term" value="C:light-harvesting complex"/>
    <property type="evidence" value="ECO:0007669"/>
    <property type="project" value="UniProtKB-KW"/>
</dbReference>
<feature type="binding site" description="axial binding residue" evidence="9">
    <location>
        <position position="156"/>
    </location>
    <ligand>
        <name>chlorophyll b</name>
        <dbReference type="ChEBI" id="CHEBI:61721"/>
        <label>2</label>
    </ligand>
    <ligandPart>
        <name>Mg</name>
        <dbReference type="ChEBI" id="CHEBI:25107"/>
    </ligandPart>
</feature>
<dbReference type="GO" id="GO:0016168">
    <property type="term" value="F:chlorophyll binding"/>
    <property type="evidence" value="ECO:0007669"/>
    <property type="project" value="UniProtKB-KW"/>
</dbReference>
<dbReference type="GO" id="GO:0016020">
    <property type="term" value="C:membrane"/>
    <property type="evidence" value="ECO:0007669"/>
    <property type="project" value="InterPro"/>
</dbReference>
<comment type="similarity">
    <text evidence="3">Belongs to the fucoxanthin chlorophyll protein family.</text>
</comment>
<keyword evidence="9" id="KW-0148">Chlorophyll</keyword>
<evidence type="ECO:0000313" key="12">
    <source>
        <dbReference type="Proteomes" id="UP001295423"/>
    </source>
</evidence>
<evidence type="ECO:0000256" key="10">
    <source>
        <dbReference type="SAM" id="SignalP"/>
    </source>
</evidence>
<sequence>MKFTIAASLMGMAAAFAPLDTTVTRTETSLNLWGEPTEKDGEGGEKSKALPFAPRPKLLDGTLAGDVGFDPFGFAGADKESLIYMREAEVKHCRLAMLAAAGWPIAEIFDKPIADAAGLPSLLTKTGESPSLLNGGLDKIDVAYWAAVVSLAGIVEIESAKMKEEKGKAYIIGDCNFDPLNLLPEDKAGQMTMMTKEIKHGRIAMMALLGYVIQEAIYGTPVVQQTPFFFTPAL</sequence>
<organism evidence="11 12">
    <name type="scientific">Cylindrotheca closterium</name>
    <dbReference type="NCBI Taxonomy" id="2856"/>
    <lineage>
        <taxon>Eukaryota</taxon>
        <taxon>Sar</taxon>
        <taxon>Stramenopiles</taxon>
        <taxon>Ochrophyta</taxon>
        <taxon>Bacillariophyta</taxon>
        <taxon>Bacillariophyceae</taxon>
        <taxon>Bacillariophycidae</taxon>
        <taxon>Bacillariales</taxon>
        <taxon>Bacillariaceae</taxon>
        <taxon>Cylindrotheca</taxon>
    </lineage>
</organism>
<evidence type="ECO:0000256" key="2">
    <source>
        <dbReference type="ARBA" id="ARBA00004229"/>
    </source>
</evidence>
<evidence type="ECO:0000313" key="11">
    <source>
        <dbReference type="EMBL" id="CAJ1940210.1"/>
    </source>
</evidence>
<dbReference type="GO" id="GO:0009507">
    <property type="term" value="C:chloroplast"/>
    <property type="evidence" value="ECO:0007669"/>
    <property type="project" value="UniProtKB-SubCell"/>
</dbReference>
<feature type="binding site" evidence="9">
    <location>
        <position position="92"/>
    </location>
    <ligand>
        <name>chlorophyll a</name>
        <dbReference type="ChEBI" id="CHEBI:58416"/>
        <label>1</label>
    </ligand>
</feature>
<feature type="binding site" evidence="9">
    <location>
        <position position="196"/>
    </location>
    <ligand>
        <name>chlorophyll a</name>
        <dbReference type="ChEBI" id="CHEBI:58416"/>
        <label>1</label>
    </ligand>
</feature>
<feature type="binding site" evidence="9">
    <location>
        <position position="89"/>
    </location>
    <ligand>
        <name>chlorophyll a</name>
        <dbReference type="ChEBI" id="CHEBI:58416"/>
        <label>1</label>
    </ligand>
</feature>
<feature type="binding site" evidence="9">
    <location>
        <position position="214"/>
    </location>
    <ligand>
        <name>chlorophyll a</name>
        <dbReference type="ChEBI" id="CHEBI:58416"/>
        <label>1</label>
    </ligand>
</feature>
<feature type="binding site" evidence="9">
    <location>
        <position position="202"/>
    </location>
    <ligand>
        <name>chlorophyll a</name>
        <dbReference type="ChEBI" id="CHEBI:58416"/>
        <label>1</label>
    </ligand>
</feature>
<evidence type="ECO:0000256" key="1">
    <source>
        <dbReference type="ARBA" id="ARBA00004022"/>
    </source>
</evidence>
<evidence type="ECO:0000256" key="3">
    <source>
        <dbReference type="ARBA" id="ARBA00005933"/>
    </source>
</evidence>
<keyword evidence="9" id="KW-0157">Chromophore</keyword>
<keyword evidence="6" id="KW-0934">Plastid</keyword>
<dbReference type="Gene3D" id="1.10.3460.10">
    <property type="entry name" value="Chlorophyll a/b binding protein domain"/>
    <property type="match status" value="1"/>
</dbReference>
<comment type="function">
    <text evidence="1">The light-harvesting complex (LHC) functions as a light receptor, it captures and delivers excitation energy to photosystems with which it is closely associated. Energy is transferred from the carotenoid and chlorophyll C (or B) to chlorophyll A and the photosynthetic reaction centers where it is used to synthesize ATP and reducing power.</text>
</comment>
<keyword evidence="7" id="KW-0437">Light-harvesting polypeptide</keyword>
<evidence type="ECO:0000256" key="4">
    <source>
        <dbReference type="ARBA" id="ARBA00022528"/>
    </source>
</evidence>
<protein>
    <submittedName>
        <fullName evidence="11">Uncharacterized protein</fullName>
    </submittedName>
</protein>
<feature type="chain" id="PRO_5042130188" evidence="10">
    <location>
        <begin position="16"/>
        <end position="234"/>
    </location>
</feature>
<dbReference type="PANTHER" id="PTHR21649">
    <property type="entry name" value="CHLOROPHYLL A/B BINDING PROTEIN"/>
    <property type="match status" value="1"/>
</dbReference>
<feature type="binding site" description="axial binding residue" evidence="9">
    <location>
        <position position="94"/>
    </location>
    <ligand>
        <name>chlorophyll b</name>
        <dbReference type="ChEBI" id="CHEBI:61721"/>
        <label>1</label>
    </ligand>
    <ligandPart>
        <name>Mg</name>
        <dbReference type="ChEBI" id="CHEBI:25107"/>
    </ligandPart>
</feature>
<feature type="signal peptide" evidence="10">
    <location>
        <begin position="1"/>
        <end position="15"/>
    </location>
</feature>
<comment type="caution">
    <text evidence="11">The sequence shown here is derived from an EMBL/GenBank/DDBJ whole genome shotgun (WGS) entry which is preliminary data.</text>
</comment>
<dbReference type="InterPro" id="IPR001344">
    <property type="entry name" value="Chloro_AB-bd_pln"/>
</dbReference>